<evidence type="ECO:0000313" key="3">
    <source>
        <dbReference type="Proteomes" id="UP001174691"/>
    </source>
</evidence>
<proteinExistence type="predicted"/>
<dbReference type="PANTHER" id="PTHR47843:SF2">
    <property type="entry name" value="BTB DOMAIN-CONTAINING PROTEIN"/>
    <property type="match status" value="1"/>
</dbReference>
<gene>
    <name evidence="2" type="ORF">NKR19_g149</name>
</gene>
<organism evidence="2 3">
    <name type="scientific">Coniochaeta hoffmannii</name>
    <dbReference type="NCBI Taxonomy" id="91930"/>
    <lineage>
        <taxon>Eukaryota</taxon>
        <taxon>Fungi</taxon>
        <taxon>Dikarya</taxon>
        <taxon>Ascomycota</taxon>
        <taxon>Pezizomycotina</taxon>
        <taxon>Sordariomycetes</taxon>
        <taxon>Sordariomycetidae</taxon>
        <taxon>Coniochaetales</taxon>
        <taxon>Coniochaetaceae</taxon>
        <taxon>Coniochaeta</taxon>
    </lineage>
</organism>
<dbReference type="InterPro" id="IPR011333">
    <property type="entry name" value="SKP1/BTB/POZ_sf"/>
</dbReference>
<protein>
    <recommendedName>
        <fullName evidence="1">BTB domain-containing protein</fullName>
    </recommendedName>
</protein>
<sequence length="257" mass="28637">MAIAPEIRVYEGQFDLSGPTIEFLVGPGAAPVMYHLHETLVCASSRFCNCAVNGTWKESKSRSILLDDVDASIFRIYVSWLYRAQLPVRIDAPGLEGNAEYLALARAYVLGDRLQDMAFCDACIDAMIVKSQTTSADGSCWNPVGPVIACIYDNTTPKSKARKLLVGLYAHHGRGNWLKEWADKDTDLPREFLFDLAVSLLDARQCMKNQLFTHPCKYHEHNEEESCYKKLLRSSKMLSQDEAHKKGVNGATGTLPS</sequence>
<name>A0AA38SET2_9PEZI</name>
<evidence type="ECO:0000259" key="1">
    <source>
        <dbReference type="PROSITE" id="PS50097"/>
    </source>
</evidence>
<keyword evidence="3" id="KW-1185">Reference proteome</keyword>
<dbReference type="InterPro" id="IPR000210">
    <property type="entry name" value="BTB/POZ_dom"/>
</dbReference>
<dbReference type="Proteomes" id="UP001174691">
    <property type="component" value="Unassembled WGS sequence"/>
</dbReference>
<dbReference type="SUPFAM" id="SSF54695">
    <property type="entry name" value="POZ domain"/>
    <property type="match status" value="1"/>
</dbReference>
<dbReference type="Pfam" id="PF00651">
    <property type="entry name" value="BTB"/>
    <property type="match status" value="1"/>
</dbReference>
<reference evidence="2" key="1">
    <citation type="submission" date="2022-07" db="EMBL/GenBank/DDBJ databases">
        <title>Fungi with potential for degradation of polypropylene.</title>
        <authorList>
            <person name="Gostincar C."/>
        </authorList>
    </citation>
    <scope>NUCLEOTIDE SEQUENCE</scope>
    <source>
        <strain evidence="2">EXF-13287</strain>
    </source>
</reference>
<dbReference type="PANTHER" id="PTHR47843">
    <property type="entry name" value="BTB DOMAIN-CONTAINING PROTEIN-RELATED"/>
    <property type="match status" value="1"/>
</dbReference>
<dbReference type="CDD" id="cd18186">
    <property type="entry name" value="BTB_POZ_ZBTB_KLHL-like"/>
    <property type="match status" value="1"/>
</dbReference>
<feature type="domain" description="BTB" evidence="1">
    <location>
        <begin position="19"/>
        <end position="90"/>
    </location>
</feature>
<dbReference type="Gene3D" id="3.30.710.10">
    <property type="entry name" value="Potassium Channel Kv1.1, Chain A"/>
    <property type="match status" value="1"/>
</dbReference>
<comment type="caution">
    <text evidence="2">The sequence shown here is derived from an EMBL/GenBank/DDBJ whole genome shotgun (WGS) entry which is preliminary data.</text>
</comment>
<evidence type="ECO:0000313" key="2">
    <source>
        <dbReference type="EMBL" id="KAJ9165639.1"/>
    </source>
</evidence>
<dbReference type="PROSITE" id="PS50097">
    <property type="entry name" value="BTB"/>
    <property type="match status" value="1"/>
</dbReference>
<dbReference type="AlphaFoldDB" id="A0AA38SET2"/>
<accession>A0AA38SET2</accession>
<dbReference type="EMBL" id="JANBVN010000002">
    <property type="protein sequence ID" value="KAJ9165639.1"/>
    <property type="molecule type" value="Genomic_DNA"/>
</dbReference>